<dbReference type="FunCoup" id="A0A1U8A3R4">
    <property type="interactions" value="1733"/>
</dbReference>
<keyword evidence="2" id="KW-0472">Membrane</keyword>
<evidence type="ECO:0000313" key="4">
    <source>
        <dbReference type="RefSeq" id="XP_010255867.1"/>
    </source>
</evidence>
<dbReference type="PANTHER" id="PTHR47479:SF2">
    <property type="entry name" value="OS05G0393200 PROTEIN"/>
    <property type="match status" value="1"/>
</dbReference>
<keyword evidence="2" id="KW-0812">Transmembrane</keyword>
<dbReference type="PANTHER" id="PTHR47479">
    <property type="entry name" value="OS05G0393200 PROTEIN"/>
    <property type="match status" value="1"/>
</dbReference>
<dbReference type="eggNOG" id="ENOG502RRGD">
    <property type="taxonomic scope" value="Eukaryota"/>
</dbReference>
<feature type="region of interest" description="Disordered" evidence="1">
    <location>
        <begin position="199"/>
        <end position="220"/>
    </location>
</feature>
<dbReference type="GeneID" id="104596415"/>
<dbReference type="KEGG" id="nnu:104596415"/>
<keyword evidence="3" id="KW-1185">Reference proteome</keyword>
<dbReference type="RefSeq" id="XP_010255867.1">
    <property type="nucleotide sequence ID" value="XM_010257565.2"/>
</dbReference>
<feature type="region of interest" description="Disordered" evidence="1">
    <location>
        <begin position="1"/>
        <end position="28"/>
    </location>
</feature>
<dbReference type="InParanoid" id="A0A1U8A3R4"/>
<evidence type="ECO:0000256" key="2">
    <source>
        <dbReference type="SAM" id="Phobius"/>
    </source>
</evidence>
<feature type="transmembrane region" description="Helical" evidence="2">
    <location>
        <begin position="87"/>
        <end position="108"/>
    </location>
</feature>
<name>A0A1U8A3R4_NELNU</name>
<dbReference type="OMA" id="DEEVPWN"/>
<dbReference type="Proteomes" id="UP000189703">
    <property type="component" value="Unplaced"/>
</dbReference>
<organism evidence="3 4">
    <name type="scientific">Nelumbo nucifera</name>
    <name type="common">Sacred lotus</name>
    <dbReference type="NCBI Taxonomy" id="4432"/>
    <lineage>
        <taxon>Eukaryota</taxon>
        <taxon>Viridiplantae</taxon>
        <taxon>Streptophyta</taxon>
        <taxon>Embryophyta</taxon>
        <taxon>Tracheophyta</taxon>
        <taxon>Spermatophyta</taxon>
        <taxon>Magnoliopsida</taxon>
        <taxon>Proteales</taxon>
        <taxon>Nelumbonaceae</taxon>
        <taxon>Nelumbo</taxon>
    </lineage>
</organism>
<accession>A0A1U8A3R4</accession>
<protein>
    <submittedName>
        <fullName evidence="4">Uncharacterized protein At5g19025</fullName>
    </submittedName>
</protein>
<sequence>MLHPLSSITAMPAPSPSQKSRRSSSNPNSLLCKHSPSATLDILILILVLFSCAFLVISCLSYIFQSLSQILPPLFISHSASFRESPLAYFLGFLFFFIVSVVVIEICCGNRSRKCDNPGCKGLKKAREYDLQLQTEDCLKTSSKDFANLPWKGGSESNPDYEFLRSELRKMAPPNGRAVLLFRAQCGCPVAKLEAWGPKRGRRHKKGMASLMLDGGADHR</sequence>
<evidence type="ECO:0000313" key="3">
    <source>
        <dbReference type="Proteomes" id="UP000189703"/>
    </source>
</evidence>
<dbReference type="InterPro" id="IPR044196">
    <property type="entry name" value="At5g19025-like"/>
</dbReference>
<evidence type="ECO:0000256" key="1">
    <source>
        <dbReference type="SAM" id="MobiDB-lite"/>
    </source>
</evidence>
<feature type="transmembrane region" description="Helical" evidence="2">
    <location>
        <begin position="42"/>
        <end position="67"/>
    </location>
</feature>
<keyword evidence="2" id="KW-1133">Transmembrane helix</keyword>
<gene>
    <name evidence="4" type="primary">LOC104596415</name>
</gene>
<proteinExistence type="predicted"/>
<dbReference type="AlphaFoldDB" id="A0A1U8A3R4"/>
<reference evidence="4" key="1">
    <citation type="submission" date="2025-08" db="UniProtKB">
        <authorList>
            <consortium name="RefSeq"/>
        </authorList>
    </citation>
    <scope>IDENTIFICATION</scope>
</reference>
<dbReference type="OrthoDB" id="1925408at2759"/>